<evidence type="ECO:0000313" key="5">
    <source>
        <dbReference type="Proteomes" id="UP001139522"/>
    </source>
</evidence>
<comment type="caution">
    <text evidence="4">The sequence shown here is derived from an EMBL/GenBank/DDBJ whole genome shotgun (WGS) entry which is preliminary data.</text>
</comment>
<proteinExistence type="predicted"/>
<sequence>MSNLLPQVDKDSDNAVEKIDFSEALKTTQGDARTLLITGFLKEQLSLTTKIDIESLDEKVGILDLGLDSLLSTAFKNKIEAEMPVTVPLVDLLKGPSIEKLALQLEEALS</sequence>
<evidence type="ECO:0000256" key="2">
    <source>
        <dbReference type="ARBA" id="ARBA00022553"/>
    </source>
</evidence>
<evidence type="ECO:0000259" key="3">
    <source>
        <dbReference type="PROSITE" id="PS50075"/>
    </source>
</evidence>
<evidence type="ECO:0000313" key="4">
    <source>
        <dbReference type="EMBL" id="MDE8603477.1"/>
    </source>
</evidence>
<dbReference type="SMART" id="SM00823">
    <property type="entry name" value="PKS_PP"/>
    <property type="match status" value="1"/>
</dbReference>
<dbReference type="RefSeq" id="WP_255896135.1">
    <property type="nucleotide sequence ID" value="NZ_JAMZEG020000002.1"/>
</dbReference>
<evidence type="ECO:0000256" key="1">
    <source>
        <dbReference type="ARBA" id="ARBA00022450"/>
    </source>
</evidence>
<dbReference type="InterPro" id="IPR020806">
    <property type="entry name" value="PKS_PP-bd"/>
</dbReference>
<dbReference type="InterPro" id="IPR036736">
    <property type="entry name" value="ACP-like_sf"/>
</dbReference>
<keyword evidence="2" id="KW-0597">Phosphoprotein</keyword>
<dbReference type="SUPFAM" id="SSF47336">
    <property type="entry name" value="ACP-like"/>
    <property type="match status" value="1"/>
</dbReference>
<reference evidence="4" key="1">
    <citation type="submission" date="2023-01" db="EMBL/GenBank/DDBJ databases">
        <title>Psychroserpens sp. MSW6 and Marinomonas sp. RSW2, isolated from seawater.</title>
        <authorList>
            <person name="Kristyanto S."/>
            <person name="Jung J."/>
            <person name="Kim J.M."/>
            <person name="Jeon C.O."/>
        </authorList>
    </citation>
    <scope>NUCLEOTIDE SEQUENCE</scope>
    <source>
        <strain evidence="4">RSW2</strain>
    </source>
</reference>
<gene>
    <name evidence="4" type="ORF">M3I01_011200</name>
</gene>
<name>A0ABT5WF72_9GAMM</name>
<dbReference type="PROSITE" id="PS00018">
    <property type="entry name" value="EF_HAND_1"/>
    <property type="match status" value="1"/>
</dbReference>
<keyword evidence="5" id="KW-1185">Reference proteome</keyword>
<dbReference type="PROSITE" id="PS50075">
    <property type="entry name" value="CARRIER"/>
    <property type="match status" value="1"/>
</dbReference>
<protein>
    <submittedName>
        <fullName evidence="4">Phosphopantetheine-binding protein</fullName>
    </submittedName>
</protein>
<keyword evidence="1" id="KW-0596">Phosphopantetheine</keyword>
<dbReference type="Proteomes" id="UP001139522">
    <property type="component" value="Unassembled WGS sequence"/>
</dbReference>
<dbReference type="Gene3D" id="1.10.1200.10">
    <property type="entry name" value="ACP-like"/>
    <property type="match status" value="1"/>
</dbReference>
<accession>A0ABT5WF72</accession>
<dbReference type="EMBL" id="JAMZEG020000002">
    <property type="protein sequence ID" value="MDE8603477.1"/>
    <property type="molecule type" value="Genomic_DNA"/>
</dbReference>
<dbReference type="InterPro" id="IPR009081">
    <property type="entry name" value="PP-bd_ACP"/>
</dbReference>
<dbReference type="Pfam" id="PF00550">
    <property type="entry name" value="PP-binding"/>
    <property type="match status" value="1"/>
</dbReference>
<dbReference type="InterPro" id="IPR018247">
    <property type="entry name" value="EF_Hand_1_Ca_BS"/>
</dbReference>
<organism evidence="4 5">
    <name type="scientific">Marinomonas maritima</name>
    <dbReference type="NCBI Taxonomy" id="2940935"/>
    <lineage>
        <taxon>Bacteria</taxon>
        <taxon>Pseudomonadati</taxon>
        <taxon>Pseudomonadota</taxon>
        <taxon>Gammaproteobacteria</taxon>
        <taxon>Oceanospirillales</taxon>
        <taxon>Oceanospirillaceae</taxon>
        <taxon>Marinomonas</taxon>
    </lineage>
</organism>
<feature type="domain" description="Carrier" evidence="3">
    <location>
        <begin position="31"/>
        <end position="109"/>
    </location>
</feature>